<accession>A0A1H7N0X6</accession>
<dbReference type="AlphaFoldDB" id="A0A1H7N0X6"/>
<evidence type="ECO:0000256" key="1">
    <source>
        <dbReference type="SAM" id="Phobius"/>
    </source>
</evidence>
<protein>
    <submittedName>
        <fullName evidence="2">Uncharacterized protein</fullName>
    </submittedName>
</protein>
<keyword evidence="1" id="KW-0812">Transmembrane</keyword>
<evidence type="ECO:0000313" key="2">
    <source>
        <dbReference type="EMBL" id="SEL16605.1"/>
    </source>
</evidence>
<proteinExistence type="predicted"/>
<sequence>MKNTMFRKIIAVLAALIGIGSLIAYVFMNMGDSTVAPAIVLMGLMLVLRVGFNKLKGR</sequence>
<dbReference type="EMBL" id="FOAT01000013">
    <property type="protein sequence ID" value="SEL16605.1"/>
    <property type="molecule type" value="Genomic_DNA"/>
</dbReference>
<gene>
    <name evidence="2" type="ORF">SAMN05216469_11347</name>
</gene>
<dbReference type="RefSeq" id="WP_170844303.1">
    <property type="nucleotide sequence ID" value="NZ_FOAT01000013.1"/>
</dbReference>
<organism evidence="2 3">
    <name type="scientific">Ruminococcus albus</name>
    <dbReference type="NCBI Taxonomy" id="1264"/>
    <lineage>
        <taxon>Bacteria</taxon>
        <taxon>Bacillati</taxon>
        <taxon>Bacillota</taxon>
        <taxon>Clostridia</taxon>
        <taxon>Eubacteriales</taxon>
        <taxon>Oscillospiraceae</taxon>
        <taxon>Ruminococcus</taxon>
    </lineage>
</organism>
<keyword evidence="1" id="KW-1133">Transmembrane helix</keyword>
<reference evidence="2 3" key="1">
    <citation type="submission" date="2016-10" db="EMBL/GenBank/DDBJ databases">
        <authorList>
            <person name="de Groot N.N."/>
        </authorList>
    </citation>
    <scope>NUCLEOTIDE SEQUENCE [LARGE SCALE GENOMIC DNA]</scope>
    <source>
        <strain evidence="2 3">KH2T6</strain>
    </source>
</reference>
<feature type="transmembrane region" description="Helical" evidence="1">
    <location>
        <begin position="9"/>
        <end position="28"/>
    </location>
</feature>
<dbReference type="Proteomes" id="UP000186015">
    <property type="component" value="Unassembled WGS sequence"/>
</dbReference>
<name>A0A1H7N0X6_RUMAL</name>
<keyword evidence="1" id="KW-0472">Membrane</keyword>
<feature type="transmembrane region" description="Helical" evidence="1">
    <location>
        <begin position="34"/>
        <end position="52"/>
    </location>
</feature>
<evidence type="ECO:0000313" key="3">
    <source>
        <dbReference type="Proteomes" id="UP000186015"/>
    </source>
</evidence>